<dbReference type="STRING" id="32264.T1JQB3"/>
<dbReference type="OrthoDB" id="79452at2759"/>
<dbReference type="EMBL" id="CAEY01000437">
    <property type="status" value="NOT_ANNOTATED_CDS"/>
    <property type="molecule type" value="Genomic_DNA"/>
</dbReference>
<dbReference type="PANTHER" id="PTHR23176">
    <property type="entry name" value="RHO/RAC/CDC GTPASE-ACTIVATING PROTEIN"/>
    <property type="match status" value="1"/>
</dbReference>
<dbReference type="GO" id="GO:0005737">
    <property type="term" value="C:cytoplasm"/>
    <property type="evidence" value="ECO:0007669"/>
    <property type="project" value="TreeGrafter"/>
</dbReference>
<dbReference type="Pfam" id="PF00620">
    <property type="entry name" value="RhoGAP"/>
    <property type="match status" value="1"/>
</dbReference>
<accession>T1JQB3</accession>
<name>T1JQB3_TETUR</name>
<proteinExistence type="predicted"/>
<gene>
    <name evidence="4" type="primary">107363383</name>
</gene>
<dbReference type="KEGG" id="tut:107363383"/>
<keyword evidence="1" id="KW-0343">GTPase activation</keyword>
<organism evidence="4 5">
    <name type="scientific">Tetranychus urticae</name>
    <name type="common">Two-spotted spider mite</name>
    <dbReference type="NCBI Taxonomy" id="32264"/>
    <lineage>
        <taxon>Eukaryota</taxon>
        <taxon>Metazoa</taxon>
        <taxon>Ecdysozoa</taxon>
        <taxon>Arthropoda</taxon>
        <taxon>Chelicerata</taxon>
        <taxon>Arachnida</taxon>
        <taxon>Acari</taxon>
        <taxon>Acariformes</taxon>
        <taxon>Trombidiformes</taxon>
        <taxon>Prostigmata</taxon>
        <taxon>Eleutherengona</taxon>
        <taxon>Raphignathae</taxon>
        <taxon>Tetranychoidea</taxon>
        <taxon>Tetranychidae</taxon>
        <taxon>Tetranychus</taxon>
    </lineage>
</organism>
<evidence type="ECO:0000313" key="4">
    <source>
        <dbReference type="EnsemblMetazoa" id="tetur01g02590.1"/>
    </source>
</evidence>
<dbReference type="HOGENOM" id="CLU_487758_0_0_1"/>
<protein>
    <recommendedName>
        <fullName evidence="3">Rho-GAP domain-containing protein</fullName>
    </recommendedName>
</protein>
<dbReference type="InterPro" id="IPR050729">
    <property type="entry name" value="Rho-GAP"/>
</dbReference>
<feature type="domain" description="Rho-GAP" evidence="3">
    <location>
        <begin position="362"/>
        <end position="552"/>
    </location>
</feature>
<dbReference type="EnsemblMetazoa" id="tetur01g02590.1">
    <property type="protein sequence ID" value="tetur01g02590.1"/>
    <property type="gene ID" value="tetur01g02590"/>
</dbReference>
<dbReference type="Proteomes" id="UP000015104">
    <property type="component" value="Unassembled WGS sequence"/>
</dbReference>
<feature type="region of interest" description="Disordered" evidence="2">
    <location>
        <begin position="57"/>
        <end position="97"/>
    </location>
</feature>
<dbReference type="PANTHER" id="PTHR23176:SF129">
    <property type="entry name" value="RHO GTPASE ACTIVATING PROTEIN AT 16F, ISOFORM E-RELATED"/>
    <property type="match status" value="1"/>
</dbReference>
<reference evidence="5" key="1">
    <citation type="submission" date="2011-08" db="EMBL/GenBank/DDBJ databases">
        <authorList>
            <person name="Rombauts S."/>
        </authorList>
    </citation>
    <scope>NUCLEOTIDE SEQUENCE</scope>
    <source>
        <strain evidence="5">London</strain>
    </source>
</reference>
<feature type="region of interest" description="Disordered" evidence="2">
    <location>
        <begin position="278"/>
        <end position="327"/>
    </location>
</feature>
<evidence type="ECO:0000256" key="2">
    <source>
        <dbReference type="SAM" id="MobiDB-lite"/>
    </source>
</evidence>
<keyword evidence="5" id="KW-1185">Reference proteome</keyword>
<reference evidence="4" key="2">
    <citation type="submission" date="2015-06" db="UniProtKB">
        <authorList>
            <consortium name="EnsemblMetazoa"/>
        </authorList>
    </citation>
    <scope>IDENTIFICATION</scope>
</reference>
<dbReference type="SUPFAM" id="SSF48350">
    <property type="entry name" value="GTPase activation domain, GAP"/>
    <property type="match status" value="1"/>
</dbReference>
<dbReference type="GO" id="GO:0007165">
    <property type="term" value="P:signal transduction"/>
    <property type="evidence" value="ECO:0007669"/>
    <property type="project" value="InterPro"/>
</dbReference>
<dbReference type="AlphaFoldDB" id="T1JQB3"/>
<dbReference type="InterPro" id="IPR000198">
    <property type="entry name" value="RhoGAP_dom"/>
</dbReference>
<dbReference type="Gene3D" id="1.10.555.10">
    <property type="entry name" value="Rho GTPase activation protein"/>
    <property type="match status" value="1"/>
</dbReference>
<evidence type="ECO:0000256" key="1">
    <source>
        <dbReference type="ARBA" id="ARBA00022468"/>
    </source>
</evidence>
<dbReference type="GO" id="GO:0005096">
    <property type="term" value="F:GTPase activator activity"/>
    <property type="evidence" value="ECO:0007669"/>
    <property type="project" value="UniProtKB-KW"/>
</dbReference>
<feature type="compositionally biased region" description="Polar residues" evidence="2">
    <location>
        <begin position="73"/>
        <end position="85"/>
    </location>
</feature>
<dbReference type="PROSITE" id="PS50238">
    <property type="entry name" value="RHOGAP"/>
    <property type="match status" value="1"/>
</dbReference>
<feature type="compositionally biased region" description="Basic and acidic residues" evidence="2">
    <location>
        <begin position="301"/>
        <end position="327"/>
    </location>
</feature>
<sequence>MPKDNEICLDHFEDLIDDSSPLKSLIDRRIVPSNDKRVKIVGTKRPDVRNFFNHLNELTQGDQENGRSDKTNTKTVENGINNKESSSADDKEDKGSPVMTNYHKNNINNNNIIYNNEINIGAFKVADTVKTGNLSSSSSSSSSSINQVNATGNNGGAIGVIDCSPSSLRDSITDISINPSLNKLDKRLIESDGGFKFIKWTANHRGYKINPSNKRNTWFSDSTRQDDESATIVSLKIKSTDPLIGDSYHHFVNQNAIKPTKQDYKLSSSLGLGEQFVRARSNSSPEAKEPVLVNNSPNDKLGNELKSSKVSNDNDNHHKEPIETTSEKKRIGEIIRNLLRRRPTLDEIRAKGILIDGPIFGCDLTSLCNREGQFVPKILQYCIEAIEAKGLQTDGLYRICGNLSEVQKIRFQINNGNYDVIWSQENVHALTGVLKLFLRDLKEPLFPFDLFNSFIFTTGIPNKKDQIEALQKLVNQLPKCNYHTLLFLLKHLLRVVQYKDKNRMQIQNLSIIFGPTLMWPRIESNDFSYDMMLRVHCNRIIEILLTEFNAIFLVSMTSV</sequence>
<dbReference type="InterPro" id="IPR008936">
    <property type="entry name" value="Rho_GTPase_activation_prot"/>
</dbReference>
<dbReference type="FunFam" id="1.10.555.10:FF:000071">
    <property type="entry name" value="Rho GTPase activating protein 27"/>
    <property type="match status" value="1"/>
</dbReference>
<dbReference type="eggNOG" id="KOG1450">
    <property type="taxonomic scope" value="Eukaryota"/>
</dbReference>
<evidence type="ECO:0000259" key="3">
    <source>
        <dbReference type="PROSITE" id="PS50238"/>
    </source>
</evidence>
<feature type="compositionally biased region" description="Basic and acidic residues" evidence="2">
    <location>
        <begin position="86"/>
        <end position="95"/>
    </location>
</feature>
<evidence type="ECO:0000313" key="5">
    <source>
        <dbReference type="Proteomes" id="UP000015104"/>
    </source>
</evidence>
<dbReference type="SMART" id="SM00324">
    <property type="entry name" value="RhoGAP"/>
    <property type="match status" value="1"/>
</dbReference>